<feature type="domain" description="Glycosyltransferase 2-like" evidence="4">
    <location>
        <begin position="9"/>
        <end position="118"/>
    </location>
</feature>
<protein>
    <submittedName>
        <fullName evidence="5">Glycosyltransferase family 2 protein</fullName>
    </submittedName>
</protein>
<dbReference type="KEGG" id="lacs:H4075_16795"/>
<name>A0A7G5XMW4_9BACT</name>
<organism evidence="5 6">
    <name type="scientific">Lacibacter sediminis</name>
    <dbReference type="NCBI Taxonomy" id="2760713"/>
    <lineage>
        <taxon>Bacteria</taxon>
        <taxon>Pseudomonadati</taxon>
        <taxon>Bacteroidota</taxon>
        <taxon>Chitinophagia</taxon>
        <taxon>Chitinophagales</taxon>
        <taxon>Chitinophagaceae</taxon>
        <taxon>Lacibacter</taxon>
    </lineage>
</organism>
<evidence type="ECO:0000256" key="1">
    <source>
        <dbReference type="ARBA" id="ARBA00006739"/>
    </source>
</evidence>
<dbReference type="Pfam" id="PF00535">
    <property type="entry name" value="Glycos_transf_2"/>
    <property type="match status" value="1"/>
</dbReference>
<evidence type="ECO:0000313" key="5">
    <source>
        <dbReference type="EMBL" id="QNA46817.1"/>
    </source>
</evidence>
<evidence type="ECO:0000256" key="2">
    <source>
        <dbReference type="ARBA" id="ARBA00022676"/>
    </source>
</evidence>
<dbReference type="EMBL" id="CP060007">
    <property type="protein sequence ID" value="QNA46817.1"/>
    <property type="molecule type" value="Genomic_DNA"/>
</dbReference>
<evidence type="ECO:0000313" key="6">
    <source>
        <dbReference type="Proteomes" id="UP000515344"/>
    </source>
</evidence>
<comment type="similarity">
    <text evidence="1">Belongs to the glycosyltransferase 2 family.</text>
</comment>
<dbReference type="SUPFAM" id="SSF53448">
    <property type="entry name" value="Nucleotide-diphospho-sugar transferases"/>
    <property type="match status" value="1"/>
</dbReference>
<dbReference type="CDD" id="cd04186">
    <property type="entry name" value="GT_2_like_c"/>
    <property type="match status" value="1"/>
</dbReference>
<dbReference type="PANTHER" id="PTHR43179">
    <property type="entry name" value="RHAMNOSYLTRANSFERASE WBBL"/>
    <property type="match status" value="1"/>
</dbReference>
<keyword evidence="6" id="KW-1185">Reference proteome</keyword>
<gene>
    <name evidence="5" type="ORF">H4075_16795</name>
</gene>
<dbReference type="InterPro" id="IPR001173">
    <property type="entry name" value="Glyco_trans_2-like"/>
</dbReference>
<dbReference type="Gene3D" id="3.90.550.10">
    <property type="entry name" value="Spore Coat Polysaccharide Biosynthesis Protein SpsA, Chain A"/>
    <property type="match status" value="1"/>
</dbReference>
<keyword evidence="3" id="KW-0808">Transferase</keyword>
<reference evidence="6" key="1">
    <citation type="submission" date="2020-08" db="EMBL/GenBank/DDBJ databases">
        <title>Lacibacter sp. S13-6-6 genome sequencing.</title>
        <authorList>
            <person name="Jin L."/>
        </authorList>
    </citation>
    <scope>NUCLEOTIDE SEQUENCE [LARGE SCALE GENOMIC DNA]</scope>
    <source>
        <strain evidence="6">S13-6-6</strain>
    </source>
</reference>
<dbReference type="PANTHER" id="PTHR43179:SF12">
    <property type="entry name" value="GALACTOFURANOSYLTRANSFERASE GLFT2"/>
    <property type="match status" value="1"/>
</dbReference>
<evidence type="ECO:0000259" key="4">
    <source>
        <dbReference type="Pfam" id="PF00535"/>
    </source>
</evidence>
<sequence>MQTLPSVAVVILNWNGRNFLQQFLPSVLASTYTNLRVIVADNASTDDSVQFVQQTFPSVEILTSNENYGFAKGYNFFLQQVKADYYVLLNSDVEVTTKWIEPIIELMEADKSIAACQPKILSFHQKDTFEYAGASGGWIDALGYPFSRGRVFDVLEKDTGQYNDAVEIFWASGAALFIRAEQFHAMKGFDEFFFAHQEEIDLCWRLQRSGYKVFVCPQSVVHHVGGGTLPTGSSQKVFLNFRNNLVMICKNLPWSQLWWKLPLRVGLDAVSAWKELLSGKSIYFFAVIKAHFAFTGWVFGPKQTATGTYPRLKTVYKGSVVWQYFIQKKKIFSEIVKAV</sequence>
<dbReference type="InterPro" id="IPR029044">
    <property type="entry name" value="Nucleotide-diphossugar_trans"/>
</dbReference>
<dbReference type="AlphaFoldDB" id="A0A7G5XMW4"/>
<evidence type="ECO:0000256" key="3">
    <source>
        <dbReference type="ARBA" id="ARBA00022679"/>
    </source>
</evidence>
<proteinExistence type="inferred from homology"/>
<dbReference type="Proteomes" id="UP000515344">
    <property type="component" value="Chromosome"/>
</dbReference>
<accession>A0A7G5XMW4</accession>
<dbReference type="GO" id="GO:0016757">
    <property type="term" value="F:glycosyltransferase activity"/>
    <property type="evidence" value="ECO:0007669"/>
    <property type="project" value="UniProtKB-KW"/>
</dbReference>
<keyword evidence="2" id="KW-0328">Glycosyltransferase</keyword>